<reference evidence="3" key="1">
    <citation type="journal article" date="2010" name="Nat. Biotechnol.">
        <title>Draft genome sequence of the oilseed species Ricinus communis.</title>
        <authorList>
            <person name="Chan A.P."/>
            <person name="Crabtree J."/>
            <person name="Zhao Q."/>
            <person name="Lorenzi H."/>
            <person name="Orvis J."/>
            <person name="Puiu D."/>
            <person name="Melake-Berhan A."/>
            <person name="Jones K.M."/>
            <person name="Redman J."/>
            <person name="Chen G."/>
            <person name="Cahoon E.B."/>
            <person name="Gedil M."/>
            <person name="Stanke M."/>
            <person name="Haas B.J."/>
            <person name="Wortman J.R."/>
            <person name="Fraser-Liggett C.M."/>
            <person name="Ravel J."/>
            <person name="Rabinowicz P.D."/>
        </authorList>
    </citation>
    <scope>NUCLEOTIDE SEQUENCE [LARGE SCALE GENOMIC DNA]</scope>
    <source>
        <strain evidence="3">cv. Hale</strain>
    </source>
</reference>
<sequence length="130" mass="14132">MARGPTDGRSRRRQPSNMVTLPPPSTLSPSATTMTALHATRPPSTVSPLAAFATTLPPHNLQIHLTTRYRLRLLKIDLARRSSIGILNPIPWCIRGVMQRLAPSMVTDCASGGPRVKDQIRSEKRCGVAG</sequence>
<feature type="region of interest" description="Disordered" evidence="1">
    <location>
        <begin position="1"/>
        <end position="31"/>
    </location>
</feature>
<dbReference type="Proteomes" id="UP000008311">
    <property type="component" value="Unassembled WGS sequence"/>
</dbReference>
<dbReference type="AlphaFoldDB" id="B9RWY4"/>
<evidence type="ECO:0000313" key="2">
    <source>
        <dbReference type="EMBL" id="EEF44139.1"/>
    </source>
</evidence>
<organism evidence="2 3">
    <name type="scientific">Ricinus communis</name>
    <name type="common">Castor bean</name>
    <dbReference type="NCBI Taxonomy" id="3988"/>
    <lineage>
        <taxon>Eukaryota</taxon>
        <taxon>Viridiplantae</taxon>
        <taxon>Streptophyta</taxon>
        <taxon>Embryophyta</taxon>
        <taxon>Tracheophyta</taxon>
        <taxon>Spermatophyta</taxon>
        <taxon>Magnoliopsida</taxon>
        <taxon>eudicotyledons</taxon>
        <taxon>Gunneridae</taxon>
        <taxon>Pentapetalae</taxon>
        <taxon>rosids</taxon>
        <taxon>fabids</taxon>
        <taxon>Malpighiales</taxon>
        <taxon>Euphorbiaceae</taxon>
        <taxon>Acalyphoideae</taxon>
        <taxon>Acalypheae</taxon>
        <taxon>Ricinus</taxon>
    </lineage>
</organism>
<accession>B9RWY4</accession>
<dbReference type="EMBL" id="EQ973825">
    <property type="protein sequence ID" value="EEF44139.1"/>
    <property type="molecule type" value="Genomic_DNA"/>
</dbReference>
<evidence type="ECO:0000313" key="3">
    <source>
        <dbReference type="Proteomes" id="UP000008311"/>
    </source>
</evidence>
<proteinExistence type="predicted"/>
<gene>
    <name evidence="2" type="ORF">RCOM_1705930</name>
</gene>
<name>B9RWY4_RICCO</name>
<dbReference type="InParanoid" id="B9RWY4"/>
<keyword evidence="3" id="KW-1185">Reference proteome</keyword>
<protein>
    <submittedName>
        <fullName evidence="2">Uncharacterized protein</fullName>
    </submittedName>
</protein>
<evidence type="ECO:0000256" key="1">
    <source>
        <dbReference type="SAM" id="MobiDB-lite"/>
    </source>
</evidence>